<keyword evidence="1" id="KW-0540">Nuclease</keyword>
<dbReference type="AlphaFoldDB" id="A0A6H2A538"/>
<keyword evidence="1" id="KW-0378">Hydrolase</keyword>
<accession>A0A6H2A538</accession>
<proteinExistence type="predicted"/>
<evidence type="ECO:0000313" key="1">
    <source>
        <dbReference type="EMBL" id="QJA54924.1"/>
    </source>
</evidence>
<reference evidence="1" key="1">
    <citation type="submission" date="2020-03" db="EMBL/GenBank/DDBJ databases">
        <title>The deep terrestrial virosphere.</title>
        <authorList>
            <person name="Holmfeldt K."/>
            <person name="Nilsson E."/>
            <person name="Simone D."/>
            <person name="Lopez-Fernandez M."/>
            <person name="Wu X."/>
            <person name="de Brujin I."/>
            <person name="Lundin D."/>
            <person name="Andersson A."/>
            <person name="Bertilsson S."/>
            <person name="Dopson M."/>
        </authorList>
    </citation>
    <scope>NUCLEOTIDE SEQUENCE</scope>
    <source>
        <strain evidence="1">TM448A06204</strain>
    </source>
</reference>
<gene>
    <name evidence="1" type="ORF">TM448A06204_0001</name>
</gene>
<name>A0A6H2A538_9ZZZZ</name>
<organism evidence="1">
    <name type="scientific">viral metagenome</name>
    <dbReference type="NCBI Taxonomy" id="1070528"/>
    <lineage>
        <taxon>unclassified sequences</taxon>
        <taxon>metagenomes</taxon>
        <taxon>organismal metagenomes</taxon>
    </lineage>
</organism>
<protein>
    <submittedName>
        <fullName evidence="1">Putative HNH endonuclease</fullName>
    </submittedName>
</protein>
<dbReference type="EMBL" id="MT144551">
    <property type="protein sequence ID" value="QJA54924.1"/>
    <property type="molecule type" value="Genomic_DNA"/>
</dbReference>
<dbReference type="GO" id="GO:0004519">
    <property type="term" value="F:endonuclease activity"/>
    <property type="evidence" value="ECO:0007669"/>
    <property type="project" value="UniProtKB-KW"/>
</dbReference>
<dbReference type="InterPro" id="IPR003615">
    <property type="entry name" value="HNH_nuc"/>
</dbReference>
<keyword evidence="1" id="KW-0255">Endonuclease</keyword>
<dbReference type="CDD" id="cd00085">
    <property type="entry name" value="HNHc"/>
    <property type="match status" value="1"/>
</dbReference>
<sequence length="102" mass="12329">MRLSLNGYKNYQRWERLVGYTVDQLKKHLEKQFIDGMTWETHGKYGWHIDHKIPISAFNFETFKDVDFKRCWALKNLQPMWAKENIRKGARVEKPFQPSLTI</sequence>